<evidence type="ECO:0000313" key="2">
    <source>
        <dbReference type="Proteomes" id="UP000555552"/>
    </source>
</evidence>
<dbReference type="AlphaFoldDB" id="A0A849BUC9"/>
<sequence length="338" mass="34335">MPTPPADRPTAAPGPLAGAVPIATVRRGGVVESAHLGHVVLVGPDGAVLGGLGDPDVLVLPRSSLKPVQALAMLRSGLRLGGDLLALATASHSGEDFHREGARRVLASVGLDEGALRNTPDLPSDPELRARWQAEGRSPERLAQNCSGKHAAMLATCVAAGWSTEDYLDPGHPLQRAVLDAVRELTGADAAGTGELLTTDGCGTPLPAVPLSGLARAFSRLATAERGTPGQALAQAVRDFPVWVGGTRRDVTALLRGVPGLIAKDGAEAVYAAALPDGRAVALKVLDGGDRARPVAMAAALRALGVDAPVVAEQATAPVLGHGEPVGEVRGVDVPLLP</sequence>
<reference evidence="1 2" key="1">
    <citation type="submission" date="2020-05" db="EMBL/GenBank/DDBJ databases">
        <title>MicrobeNet Type strains.</title>
        <authorList>
            <person name="Nicholson A.C."/>
        </authorList>
    </citation>
    <scope>NUCLEOTIDE SEQUENCE [LARGE SCALE GENOMIC DNA]</scope>
    <source>
        <strain evidence="1 2">JCM 14547</strain>
    </source>
</reference>
<dbReference type="EMBL" id="JABEMA010000400">
    <property type="protein sequence ID" value="NNH24557.1"/>
    <property type="molecule type" value="Genomic_DNA"/>
</dbReference>
<gene>
    <name evidence="1" type="ORF">HLB09_15975</name>
</gene>
<name>A0A849BUC9_9ACTN</name>
<protein>
    <submittedName>
        <fullName evidence="1">Asparaginase</fullName>
    </submittedName>
</protein>
<dbReference type="InterPro" id="IPR010349">
    <property type="entry name" value="Asparaginase_II"/>
</dbReference>
<dbReference type="RefSeq" id="WP_171204293.1">
    <property type="nucleotide sequence ID" value="NZ_BAAANP010000020.1"/>
</dbReference>
<dbReference type="Pfam" id="PF06089">
    <property type="entry name" value="Asparaginase_II"/>
    <property type="match status" value="1"/>
</dbReference>
<keyword evidence="2" id="KW-1185">Reference proteome</keyword>
<dbReference type="PANTHER" id="PTHR42110">
    <property type="entry name" value="L-ASPARAGINASE, PUTATIVE (AFU_ORTHOLOGUE AFUA_3G11890)-RELATED"/>
    <property type="match status" value="1"/>
</dbReference>
<dbReference type="PANTHER" id="PTHR42110:SF1">
    <property type="entry name" value="L-ASPARAGINASE, PUTATIVE (AFU_ORTHOLOGUE AFUA_3G11890)-RELATED"/>
    <property type="match status" value="1"/>
</dbReference>
<accession>A0A849BUC9</accession>
<dbReference type="Proteomes" id="UP000555552">
    <property type="component" value="Unassembled WGS sequence"/>
</dbReference>
<comment type="caution">
    <text evidence="1">The sequence shown here is derived from an EMBL/GenBank/DDBJ whole genome shotgun (WGS) entry which is preliminary data.</text>
</comment>
<evidence type="ECO:0000313" key="1">
    <source>
        <dbReference type="EMBL" id="NNH24557.1"/>
    </source>
</evidence>
<proteinExistence type="predicted"/>
<organism evidence="1 2">
    <name type="scientific">Pseudokineococcus marinus</name>
    <dbReference type="NCBI Taxonomy" id="351215"/>
    <lineage>
        <taxon>Bacteria</taxon>
        <taxon>Bacillati</taxon>
        <taxon>Actinomycetota</taxon>
        <taxon>Actinomycetes</taxon>
        <taxon>Kineosporiales</taxon>
        <taxon>Kineosporiaceae</taxon>
        <taxon>Pseudokineococcus</taxon>
    </lineage>
</organism>